<dbReference type="AlphaFoldDB" id="A0A438ALI4"/>
<evidence type="ECO:0000256" key="2">
    <source>
        <dbReference type="ARBA" id="ARBA00009142"/>
    </source>
</evidence>
<reference evidence="9 10" key="1">
    <citation type="submission" date="2018-11" db="EMBL/GenBank/DDBJ databases">
        <title>Mesobaculum littorinae gen. nov., sp. nov., isolated from Littorina scabra that represents a novel genus of the order Rhodobacteraceae.</title>
        <authorList>
            <person name="Li F."/>
        </authorList>
    </citation>
    <scope>NUCLEOTIDE SEQUENCE [LARGE SCALE GENOMIC DNA]</scope>
    <source>
        <strain evidence="9 10">M0103</strain>
    </source>
</reference>
<dbReference type="PANTHER" id="PTHR30269">
    <property type="entry name" value="TRANSMEMBRANE PROTEIN YFCA"/>
    <property type="match status" value="1"/>
</dbReference>
<evidence type="ECO:0000313" key="10">
    <source>
        <dbReference type="Proteomes" id="UP000285908"/>
    </source>
</evidence>
<evidence type="ECO:0000256" key="4">
    <source>
        <dbReference type="ARBA" id="ARBA00022475"/>
    </source>
</evidence>
<dbReference type="RefSeq" id="WP_127905051.1">
    <property type="nucleotide sequence ID" value="NZ_RQXX01000001.1"/>
</dbReference>
<feature type="transmembrane region" description="Helical" evidence="8">
    <location>
        <begin position="93"/>
        <end position="111"/>
    </location>
</feature>
<evidence type="ECO:0000313" key="9">
    <source>
        <dbReference type="EMBL" id="RVV99608.1"/>
    </source>
</evidence>
<protein>
    <recommendedName>
        <fullName evidence="8">Probable membrane transporter protein</fullName>
    </recommendedName>
</protein>
<dbReference type="Pfam" id="PF01925">
    <property type="entry name" value="TauE"/>
    <property type="match status" value="1"/>
</dbReference>
<proteinExistence type="inferred from homology"/>
<evidence type="ECO:0000256" key="7">
    <source>
        <dbReference type="ARBA" id="ARBA00023136"/>
    </source>
</evidence>
<feature type="transmembrane region" description="Helical" evidence="8">
    <location>
        <begin position="69"/>
        <end position="87"/>
    </location>
</feature>
<dbReference type="EMBL" id="RQXX01000001">
    <property type="protein sequence ID" value="RVV99608.1"/>
    <property type="molecule type" value="Genomic_DNA"/>
</dbReference>
<comment type="subcellular location">
    <subcellularLocation>
        <location evidence="1 8">Cell membrane</location>
        <topology evidence="1 8">Multi-pass membrane protein</topology>
    </subcellularLocation>
</comment>
<keyword evidence="3" id="KW-0813">Transport</keyword>
<evidence type="ECO:0000256" key="5">
    <source>
        <dbReference type="ARBA" id="ARBA00022692"/>
    </source>
</evidence>
<keyword evidence="6 8" id="KW-1133">Transmembrane helix</keyword>
<comment type="similarity">
    <text evidence="2 8">Belongs to the 4-toluene sulfonate uptake permease (TSUP) (TC 2.A.102) family.</text>
</comment>
<dbReference type="InterPro" id="IPR002781">
    <property type="entry name" value="TM_pro_TauE-like"/>
</dbReference>
<keyword evidence="7 8" id="KW-0472">Membrane</keyword>
<dbReference type="PANTHER" id="PTHR30269:SF32">
    <property type="entry name" value="MEMBRANE TRANSPORTER PROTEIN-RELATED"/>
    <property type="match status" value="1"/>
</dbReference>
<dbReference type="InterPro" id="IPR052017">
    <property type="entry name" value="TSUP"/>
</dbReference>
<keyword evidence="4 8" id="KW-1003">Cell membrane</keyword>
<evidence type="ECO:0000256" key="8">
    <source>
        <dbReference type="RuleBase" id="RU363041"/>
    </source>
</evidence>
<gene>
    <name evidence="9" type="ORF">EKE94_02700</name>
</gene>
<keyword evidence="10" id="KW-1185">Reference proteome</keyword>
<accession>A0A438ALI4</accession>
<organism evidence="9 10">
    <name type="scientific">Mesobaculum littorinae</name>
    <dbReference type="NCBI Taxonomy" id="2486419"/>
    <lineage>
        <taxon>Bacteria</taxon>
        <taxon>Pseudomonadati</taxon>
        <taxon>Pseudomonadota</taxon>
        <taxon>Alphaproteobacteria</taxon>
        <taxon>Rhodobacterales</taxon>
        <taxon>Roseobacteraceae</taxon>
        <taxon>Mesobaculum</taxon>
    </lineage>
</organism>
<evidence type="ECO:0000256" key="6">
    <source>
        <dbReference type="ARBA" id="ARBA00022989"/>
    </source>
</evidence>
<dbReference type="Proteomes" id="UP000285908">
    <property type="component" value="Unassembled WGS sequence"/>
</dbReference>
<dbReference type="GO" id="GO:0005886">
    <property type="term" value="C:plasma membrane"/>
    <property type="evidence" value="ECO:0007669"/>
    <property type="project" value="UniProtKB-SubCell"/>
</dbReference>
<keyword evidence="5 8" id="KW-0812">Transmembrane</keyword>
<name>A0A438ALI4_9RHOB</name>
<dbReference type="OrthoDB" id="5195497at2"/>
<feature type="transmembrane region" description="Helical" evidence="8">
    <location>
        <begin position="29"/>
        <end position="49"/>
    </location>
</feature>
<evidence type="ECO:0000256" key="3">
    <source>
        <dbReference type="ARBA" id="ARBA00022448"/>
    </source>
</evidence>
<comment type="caution">
    <text evidence="9">The sequence shown here is derived from an EMBL/GenBank/DDBJ whole genome shotgun (WGS) entry which is preliminary data.</text>
</comment>
<feature type="transmembrane region" description="Helical" evidence="8">
    <location>
        <begin position="191"/>
        <end position="212"/>
    </location>
</feature>
<evidence type="ECO:0000256" key="1">
    <source>
        <dbReference type="ARBA" id="ARBA00004651"/>
    </source>
</evidence>
<sequence>MIWAFIALLAGGILKGATGAGAPIIAVPVIALLYDVPFAIVMFSFPNLLSNLWQGWQYRDHQMGEGFTWRFAVAGAIGAGLGTVILANVPSDLLVALVAMSVFVYIGFRLARPDWFLPFSLARRIVWPVGTLAGMMQGAGGVSAPVSITFLNAMKPERAAFVGTVSVFFVAMAAIQIPLLAWYGFLDWHRLGLSLLALLPILGGMPIGAALAKRLSKQVFDRLILTLLALVALRLLIEVTL</sequence>
<feature type="transmembrane region" description="Helical" evidence="8">
    <location>
        <begin position="219"/>
        <end position="237"/>
    </location>
</feature>
<feature type="transmembrane region" description="Helical" evidence="8">
    <location>
        <begin position="159"/>
        <end position="185"/>
    </location>
</feature>